<dbReference type="Proteomes" id="UP000278475">
    <property type="component" value="Unassembled WGS sequence"/>
</dbReference>
<organism evidence="2 3">
    <name type="scientific">Thermoproteota archaeon</name>
    <dbReference type="NCBI Taxonomy" id="2056631"/>
    <lineage>
        <taxon>Archaea</taxon>
        <taxon>Thermoproteota</taxon>
    </lineage>
</organism>
<evidence type="ECO:0000313" key="2">
    <source>
        <dbReference type="EMBL" id="RLE50177.1"/>
    </source>
</evidence>
<protein>
    <recommendedName>
        <fullName evidence="1">VWFA domain-containing protein</fullName>
    </recommendedName>
</protein>
<dbReference type="SMART" id="SM00327">
    <property type="entry name" value="VWA"/>
    <property type="match status" value="1"/>
</dbReference>
<name>A0A497ESG4_9CREN</name>
<dbReference type="Pfam" id="PF13519">
    <property type="entry name" value="VWA_2"/>
    <property type="match status" value="1"/>
</dbReference>
<dbReference type="InterPro" id="IPR002035">
    <property type="entry name" value="VWF_A"/>
</dbReference>
<dbReference type="SUPFAM" id="SSF53300">
    <property type="entry name" value="vWA-like"/>
    <property type="match status" value="1"/>
</dbReference>
<gene>
    <name evidence="2" type="ORF">DRJ31_02175</name>
</gene>
<evidence type="ECO:0000259" key="1">
    <source>
        <dbReference type="PROSITE" id="PS50234"/>
    </source>
</evidence>
<dbReference type="PROSITE" id="PS50234">
    <property type="entry name" value="VWFA"/>
    <property type="match status" value="1"/>
</dbReference>
<comment type="caution">
    <text evidence="2">The sequence shown here is derived from an EMBL/GenBank/DDBJ whole genome shotgun (WGS) entry which is preliminary data.</text>
</comment>
<evidence type="ECO:0000313" key="3">
    <source>
        <dbReference type="Proteomes" id="UP000278475"/>
    </source>
</evidence>
<reference evidence="2 3" key="1">
    <citation type="submission" date="2018-06" db="EMBL/GenBank/DDBJ databases">
        <title>Extensive metabolic versatility and redundancy in microbially diverse, dynamic hydrothermal sediments.</title>
        <authorList>
            <person name="Dombrowski N."/>
            <person name="Teske A."/>
            <person name="Baker B.J."/>
        </authorList>
    </citation>
    <scope>NUCLEOTIDE SEQUENCE [LARGE SCALE GENOMIC DNA]</scope>
    <source>
        <strain evidence="2">B66_G16</strain>
    </source>
</reference>
<feature type="domain" description="VWFA" evidence="1">
    <location>
        <begin position="377"/>
        <end position="516"/>
    </location>
</feature>
<accession>A0A497ESG4</accession>
<dbReference type="InterPro" id="IPR036465">
    <property type="entry name" value="vWFA_dom_sf"/>
</dbReference>
<sequence length="540" mass="61427">MSIIPDELFAVLPDDVDLSIVWVAEQAQAPGMTTKVHENKYVVALNASWFGKLATPYLRNIILKGVLLHELLHVRFTDFDMFKENQLGNPIRTDSYNPSIFSFLFNLLEDLRIEYLCLKEYMSLAKYLSVALAYVSSMKLGFRRRKTKLRKSIEAIYQAARFGSVDVYLLNEDVKEDLHFVLPRLFIARRGASTSDMFKLAESIYAYLDSKYYIEDEDIAEITSRSAEQVSELAKKASKSKEKQVKPPEAGKENVDVLPWKTAKSISEDFSAIVSDEPYARLEKKGALPQGVPDYILVNPSSIEDLRFYINTVRCYEGVIKEISRIFAKKGLEPLLDSSTDGELNLKFQQEAFIDSYTFDLGGKFYLRIKKLKPALDICILLDQSGSMEIKDRCVKAAEACVILLEALKPISAIRTSVVGFGGGIRVLKDFHEEIAQGRFYPQAMGGTPLGEALKRAYSLSWRASERKSVILITDGYPDSWEDVDRAMSLMRTLRKMHIMAFCLEDEVPIEYLERFRNVKIVDDLNLLPRLLAEEVKEIV</sequence>
<dbReference type="AlphaFoldDB" id="A0A497ESG4"/>
<dbReference type="CDD" id="cd00198">
    <property type="entry name" value="vWFA"/>
    <property type="match status" value="1"/>
</dbReference>
<proteinExistence type="predicted"/>
<dbReference type="Gene3D" id="3.40.50.410">
    <property type="entry name" value="von Willebrand factor, type A domain"/>
    <property type="match status" value="1"/>
</dbReference>
<dbReference type="EMBL" id="QMQV01000011">
    <property type="protein sequence ID" value="RLE50177.1"/>
    <property type="molecule type" value="Genomic_DNA"/>
</dbReference>